<dbReference type="InterPro" id="IPR001482">
    <property type="entry name" value="T2SS/T4SS_dom"/>
</dbReference>
<dbReference type="InterPro" id="IPR037257">
    <property type="entry name" value="T2SS_E_N_sf"/>
</dbReference>
<proteinExistence type="inferred from homology"/>
<dbReference type="Pfam" id="PF05157">
    <property type="entry name" value="MshEN"/>
    <property type="match status" value="1"/>
</dbReference>
<dbReference type="GO" id="GO:0005886">
    <property type="term" value="C:plasma membrane"/>
    <property type="evidence" value="ECO:0007669"/>
    <property type="project" value="TreeGrafter"/>
</dbReference>
<dbReference type="InterPro" id="IPR007831">
    <property type="entry name" value="T2SS_GspE_N"/>
</dbReference>
<accession>A0A226BYG9</accession>
<evidence type="ECO:0000313" key="6">
    <source>
        <dbReference type="Proteomes" id="UP000214588"/>
    </source>
</evidence>
<comment type="caution">
    <text evidence="5">The sequence shown here is derived from an EMBL/GenBank/DDBJ whole genome shotgun (WGS) entry which is preliminary data.</text>
</comment>
<dbReference type="FunFam" id="3.30.300.160:FF:000002">
    <property type="entry name" value="Type II secretion system protein E"/>
    <property type="match status" value="1"/>
</dbReference>
<keyword evidence="3" id="KW-0067">ATP-binding</keyword>
<dbReference type="GO" id="GO:0016887">
    <property type="term" value="F:ATP hydrolysis activity"/>
    <property type="evidence" value="ECO:0007669"/>
    <property type="project" value="TreeGrafter"/>
</dbReference>
<dbReference type="InterPro" id="IPR003593">
    <property type="entry name" value="AAA+_ATPase"/>
</dbReference>
<dbReference type="RefSeq" id="WP_089023343.1">
    <property type="nucleotide sequence ID" value="NZ_NIQC01000009.1"/>
</dbReference>
<dbReference type="Pfam" id="PF00437">
    <property type="entry name" value="T2SSE"/>
    <property type="match status" value="1"/>
</dbReference>
<comment type="similarity">
    <text evidence="1">Belongs to the GSP E family.</text>
</comment>
<evidence type="ECO:0000256" key="1">
    <source>
        <dbReference type="ARBA" id="ARBA00006611"/>
    </source>
</evidence>
<keyword evidence="2" id="KW-0547">Nucleotide-binding</keyword>
<dbReference type="Gene3D" id="3.30.300.160">
    <property type="entry name" value="Type II secretion system, protein E, N-terminal domain"/>
    <property type="match status" value="1"/>
</dbReference>
<dbReference type="FunFam" id="3.30.450.90:FF:000001">
    <property type="entry name" value="Type II secretion system ATPase GspE"/>
    <property type="match status" value="1"/>
</dbReference>
<dbReference type="Proteomes" id="UP000214588">
    <property type="component" value="Unassembled WGS sequence"/>
</dbReference>
<dbReference type="OrthoDB" id="9808272at2"/>
<protein>
    <submittedName>
        <fullName evidence="5">Type II secretion system protein GspE</fullName>
    </submittedName>
</protein>
<dbReference type="PROSITE" id="PS00662">
    <property type="entry name" value="T2SP_E"/>
    <property type="match status" value="1"/>
</dbReference>
<dbReference type="GO" id="GO:0005524">
    <property type="term" value="F:ATP binding"/>
    <property type="evidence" value="ECO:0007669"/>
    <property type="project" value="UniProtKB-KW"/>
</dbReference>
<evidence type="ECO:0000256" key="2">
    <source>
        <dbReference type="ARBA" id="ARBA00022741"/>
    </source>
</evidence>
<dbReference type="SUPFAM" id="SSF52540">
    <property type="entry name" value="P-loop containing nucleoside triphosphate hydrolases"/>
    <property type="match status" value="1"/>
</dbReference>
<dbReference type="InterPro" id="IPR027417">
    <property type="entry name" value="P-loop_NTPase"/>
</dbReference>
<dbReference type="CDD" id="cd01129">
    <property type="entry name" value="PulE-GspE-like"/>
    <property type="match status" value="1"/>
</dbReference>
<dbReference type="EMBL" id="NIQC01000009">
    <property type="protein sequence ID" value="OWZ84053.1"/>
    <property type="molecule type" value="Genomic_DNA"/>
</dbReference>
<dbReference type="PANTHER" id="PTHR30258:SF1">
    <property type="entry name" value="PROTEIN TRANSPORT PROTEIN HOFB HOMOLOG"/>
    <property type="match status" value="1"/>
</dbReference>
<reference evidence="5 6" key="1">
    <citation type="submission" date="2017-06" db="EMBL/GenBank/DDBJ databases">
        <title>Draft Genome Sequence of Natranaerobius trueperi halophilic, alkalithermophilic bacteria from soda lakes.</title>
        <authorList>
            <person name="Zhao B."/>
        </authorList>
    </citation>
    <scope>NUCLEOTIDE SEQUENCE [LARGE SCALE GENOMIC DNA]</scope>
    <source>
        <strain evidence="5 6">DSM 18760</strain>
    </source>
</reference>
<dbReference type="Gene3D" id="3.30.450.90">
    <property type="match status" value="1"/>
</dbReference>
<organism evidence="5 6">
    <name type="scientific">Natranaerobius trueperi</name>
    <dbReference type="NCBI Taxonomy" id="759412"/>
    <lineage>
        <taxon>Bacteria</taxon>
        <taxon>Bacillati</taxon>
        <taxon>Bacillota</taxon>
        <taxon>Clostridia</taxon>
        <taxon>Natranaerobiales</taxon>
        <taxon>Natranaerobiaceae</taxon>
        <taxon>Natranaerobius</taxon>
    </lineage>
</organism>
<dbReference type="SMART" id="SM00382">
    <property type="entry name" value="AAA"/>
    <property type="match status" value="1"/>
</dbReference>
<dbReference type="Gene3D" id="3.40.50.300">
    <property type="entry name" value="P-loop containing nucleotide triphosphate hydrolases"/>
    <property type="match status" value="1"/>
</dbReference>
<evidence type="ECO:0000259" key="4">
    <source>
        <dbReference type="PROSITE" id="PS00662"/>
    </source>
</evidence>
<evidence type="ECO:0000256" key="3">
    <source>
        <dbReference type="ARBA" id="ARBA00022840"/>
    </source>
</evidence>
<keyword evidence="6" id="KW-1185">Reference proteome</keyword>
<dbReference type="PANTHER" id="PTHR30258">
    <property type="entry name" value="TYPE II SECRETION SYSTEM PROTEIN GSPE-RELATED"/>
    <property type="match status" value="1"/>
</dbReference>
<dbReference type="FunFam" id="3.40.50.300:FF:000398">
    <property type="entry name" value="Type IV pilus assembly ATPase PilB"/>
    <property type="match status" value="1"/>
</dbReference>
<feature type="domain" description="Bacterial type II secretion system protein E" evidence="4">
    <location>
        <begin position="378"/>
        <end position="392"/>
    </location>
</feature>
<dbReference type="AlphaFoldDB" id="A0A226BYG9"/>
<sequence>MFRQKKKQLGELLVDTNTITNHQLNKIVEHQHETGKTFRKSIVDLNIISEDELIQVLKSHMGIKYISLQNYYLKKEIVNQIPSYLMKHYQVLPINISGNKLTLAMSDPLNVVAIDNIQMATGLEIEPVIATTKEIEQEITRFFGITEYLEETINQIDSSYDKSKNENSIENIGEDSPVVQVVNSLINQAIKREASDIHIDSTKTSMNVRFRIDGILHDITSPPKHVQDLLISRIKIMGGMDVTKKRTPQDGRCSFNLEGIESDLRISTLPTIFGEKIVIRVLIKNRKYINLDELGFRVQDLDKYIKLLKSSAGMILVTGPTGCGKTTTLYSSLNRINSLEKNIITIEDPVEYQLSRINQVQINEQIELTFTNGLRTILRQDPDIIMIGEIRDIETAQIAIRSAITGHLVLSTLHTDSAINTLTRLIDMGIPSFLIKAFAGGIVSQRLVRIICSTCQEKYTPSKQELEIYKKYSKVQTDVTFYKGRGCKNCENTGYKDRTAVYELLILDNIIIDMLIRGCTKELTDYARTQGFIPLLENAMDKVAKGETTIEEVNRIIF</sequence>
<gene>
    <name evidence="5" type="ORF">CDO51_05700</name>
</gene>
<evidence type="ECO:0000313" key="5">
    <source>
        <dbReference type="EMBL" id="OWZ84053.1"/>
    </source>
</evidence>
<dbReference type="SUPFAM" id="SSF160246">
    <property type="entry name" value="EspE N-terminal domain-like"/>
    <property type="match status" value="1"/>
</dbReference>
<name>A0A226BYG9_9FIRM</name>